<evidence type="ECO:0000259" key="1">
    <source>
        <dbReference type="PROSITE" id="PS50097"/>
    </source>
</evidence>
<organism evidence="2 3">
    <name type="scientific">Mycena sanguinolenta</name>
    <dbReference type="NCBI Taxonomy" id="230812"/>
    <lineage>
        <taxon>Eukaryota</taxon>
        <taxon>Fungi</taxon>
        <taxon>Dikarya</taxon>
        <taxon>Basidiomycota</taxon>
        <taxon>Agaricomycotina</taxon>
        <taxon>Agaricomycetes</taxon>
        <taxon>Agaricomycetidae</taxon>
        <taxon>Agaricales</taxon>
        <taxon>Marasmiineae</taxon>
        <taxon>Mycenaceae</taxon>
        <taxon>Mycena</taxon>
    </lineage>
</organism>
<protein>
    <submittedName>
        <fullName evidence="2">BTB domain-containing protein</fullName>
    </submittedName>
</protein>
<dbReference type="EMBL" id="JACAZH010000007">
    <property type="protein sequence ID" value="KAF7364474.1"/>
    <property type="molecule type" value="Genomic_DNA"/>
</dbReference>
<feature type="domain" description="BTB" evidence="1">
    <location>
        <begin position="17"/>
        <end position="90"/>
    </location>
</feature>
<dbReference type="Proteomes" id="UP000623467">
    <property type="component" value="Unassembled WGS sequence"/>
</dbReference>
<evidence type="ECO:0000313" key="2">
    <source>
        <dbReference type="EMBL" id="KAF7364474.1"/>
    </source>
</evidence>
<keyword evidence="3" id="KW-1185">Reference proteome</keyword>
<dbReference type="InterPro" id="IPR000210">
    <property type="entry name" value="BTB/POZ_dom"/>
</dbReference>
<proteinExistence type="predicted"/>
<reference evidence="2" key="1">
    <citation type="submission" date="2020-05" db="EMBL/GenBank/DDBJ databases">
        <title>Mycena genomes resolve the evolution of fungal bioluminescence.</title>
        <authorList>
            <person name="Tsai I.J."/>
        </authorList>
    </citation>
    <scope>NUCLEOTIDE SEQUENCE</scope>
    <source>
        <strain evidence="2">160909Yilan</strain>
    </source>
</reference>
<evidence type="ECO:0000313" key="3">
    <source>
        <dbReference type="Proteomes" id="UP000623467"/>
    </source>
</evidence>
<name>A0A8H6YTQ3_9AGAR</name>
<dbReference type="AlphaFoldDB" id="A0A8H6YTQ3"/>
<sequence>MLSTDVSRDKEHYYLAGDSIIRVENTLFKIHKAFLSHNSPLFATLFDLPVGTGNPEGSSDALPIFLEGDTADDFRALLKYIYAPPIQVQLSEITLVAVPELVSVAKLSHKYQMDHWRDWALKGLERHISSFDSLPARHIPALYSLANLLGLIVTRLVAIKRWCDVVEQDDLSIVPLINTFDASGDQYGLVAIYCVQIRRWEHSARTVSDLESLPRDGVSSTHFHRMLSGYALLLRSWYRFPS</sequence>
<comment type="caution">
    <text evidence="2">The sequence shown here is derived from an EMBL/GenBank/DDBJ whole genome shotgun (WGS) entry which is preliminary data.</text>
</comment>
<dbReference type="SMART" id="SM00225">
    <property type="entry name" value="BTB"/>
    <property type="match status" value="1"/>
</dbReference>
<dbReference type="Gene3D" id="3.30.710.10">
    <property type="entry name" value="Potassium Channel Kv1.1, Chain A"/>
    <property type="match status" value="1"/>
</dbReference>
<dbReference type="InterPro" id="IPR011333">
    <property type="entry name" value="SKP1/BTB/POZ_sf"/>
</dbReference>
<accession>A0A8H6YTQ3</accession>
<dbReference type="Pfam" id="PF00651">
    <property type="entry name" value="BTB"/>
    <property type="match status" value="1"/>
</dbReference>
<gene>
    <name evidence="2" type="ORF">MSAN_01108800</name>
</gene>
<dbReference type="SUPFAM" id="SSF54695">
    <property type="entry name" value="POZ domain"/>
    <property type="match status" value="1"/>
</dbReference>
<dbReference type="OrthoDB" id="3157337at2759"/>
<dbReference type="PROSITE" id="PS50097">
    <property type="entry name" value="BTB"/>
    <property type="match status" value="1"/>
</dbReference>
<dbReference type="CDD" id="cd18186">
    <property type="entry name" value="BTB_POZ_ZBTB_KLHL-like"/>
    <property type="match status" value="1"/>
</dbReference>